<reference evidence="2" key="1">
    <citation type="submission" date="2014-09" db="EMBL/GenBank/DDBJ databases">
        <authorList>
            <person name="Magalhaes I.L.F."/>
            <person name="Oliveira U."/>
            <person name="Santos F.R."/>
            <person name="Vidigal T.H.D.A."/>
            <person name="Brescovit A.D."/>
            <person name="Santos A.J."/>
        </authorList>
    </citation>
    <scope>NUCLEOTIDE SEQUENCE</scope>
    <source>
        <tissue evidence="2">Shoot tissue taken approximately 20 cm above the soil surface</tissue>
    </source>
</reference>
<dbReference type="EMBL" id="GBRH01199464">
    <property type="protein sequence ID" value="JAD98431.1"/>
    <property type="molecule type" value="Transcribed_RNA"/>
</dbReference>
<proteinExistence type="predicted"/>
<sequence length="104" mass="12525">MTSVTKNQFGFMPGRSTIEAIFLVRQLMEKYREQKKDLHMVFIDLENAYDKIPWNVMWWVLEKYKVPTKYIILIKDMYYNVVISVRTNDGDTNDFSIRIGLHQR</sequence>
<organism evidence="2">
    <name type="scientific">Arundo donax</name>
    <name type="common">Giant reed</name>
    <name type="synonym">Donax arundinaceus</name>
    <dbReference type="NCBI Taxonomy" id="35708"/>
    <lineage>
        <taxon>Eukaryota</taxon>
        <taxon>Viridiplantae</taxon>
        <taxon>Streptophyta</taxon>
        <taxon>Embryophyta</taxon>
        <taxon>Tracheophyta</taxon>
        <taxon>Spermatophyta</taxon>
        <taxon>Magnoliopsida</taxon>
        <taxon>Liliopsida</taxon>
        <taxon>Poales</taxon>
        <taxon>Poaceae</taxon>
        <taxon>PACMAD clade</taxon>
        <taxon>Arundinoideae</taxon>
        <taxon>Arundineae</taxon>
        <taxon>Arundo</taxon>
    </lineage>
</organism>
<dbReference type="InterPro" id="IPR000477">
    <property type="entry name" value="RT_dom"/>
</dbReference>
<name>A0A0A9EED0_ARUDO</name>
<dbReference type="PANTHER" id="PTHR19446">
    <property type="entry name" value="REVERSE TRANSCRIPTASES"/>
    <property type="match status" value="1"/>
</dbReference>
<feature type="domain" description="Reverse transcriptase" evidence="1">
    <location>
        <begin position="4"/>
        <end position="86"/>
    </location>
</feature>
<accession>A0A0A9EED0</accession>
<reference evidence="2" key="2">
    <citation type="journal article" date="2015" name="Data Brief">
        <title>Shoot transcriptome of the giant reed, Arundo donax.</title>
        <authorList>
            <person name="Barrero R.A."/>
            <person name="Guerrero F.D."/>
            <person name="Moolhuijzen P."/>
            <person name="Goolsby J.A."/>
            <person name="Tidwell J."/>
            <person name="Bellgard S.E."/>
            <person name="Bellgard M.I."/>
        </authorList>
    </citation>
    <scope>NUCLEOTIDE SEQUENCE</scope>
    <source>
        <tissue evidence="2">Shoot tissue taken approximately 20 cm above the soil surface</tissue>
    </source>
</reference>
<dbReference type="Pfam" id="PF00078">
    <property type="entry name" value="RVT_1"/>
    <property type="match status" value="1"/>
</dbReference>
<evidence type="ECO:0000313" key="2">
    <source>
        <dbReference type="EMBL" id="JAD98431.1"/>
    </source>
</evidence>
<evidence type="ECO:0000259" key="1">
    <source>
        <dbReference type="Pfam" id="PF00078"/>
    </source>
</evidence>
<dbReference type="AlphaFoldDB" id="A0A0A9EED0"/>
<protein>
    <recommendedName>
        <fullName evidence="1">Reverse transcriptase domain-containing protein</fullName>
    </recommendedName>
</protein>